<dbReference type="GO" id="GO:0009307">
    <property type="term" value="P:DNA restriction-modification system"/>
    <property type="evidence" value="ECO:0007669"/>
    <property type="project" value="UniProtKB-KW"/>
</dbReference>
<protein>
    <submittedName>
        <fullName evidence="5">Type I restriction modification system DNA specificity domain protein, HsdS</fullName>
    </submittedName>
</protein>
<keyword evidence="3" id="KW-0238">DNA-binding</keyword>
<dbReference type="EMBL" id="DF820465">
    <property type="protein sequence ID" value="GAK57319.1"/>
    <property type="molecule type" value="Genomic_DNA"/>
</dbReference>
<dbReference type="eggNOG" id="COG0732">
    <property type="taxonomic scope" value="Bacteria"/>
</dbReference>
<dbReference type="AlphaFoldDB" id="A0A081BYB4"/>
<dbReference type="STRING" id="1499967.U27_04284"/>
<dbReference type="InterPro" id="IPR044946">
    <property type="entry name" value="Restrct_endonuc_typeI_TRD_sf"/>
</dbReference>
<keyword evidence="6" id="KW-1185">Reference proteome</keyword>
<comment type="similarity">
    <text evidence="1">Belongs to the type-I restriction system S methylase family.</text>
</comment>
<dbReference type="Pfam" id="PF01420">
    <property type="entry name" value="Methylase_S"/>
    <property type="match status" value="2"/>
</dbReference>
<dbReference type="SUPFAM" id="SSF116734">
    <property type="entry name" value="DNA methylase specificity domain"/>
    <property type="match status" value="2"/>
</dbReference>
<gene>
    <name evidence="5" type="ORF">U27_04284</name>
</gene>
<evidence type="ECO:0000256" key="3">
    <source>
        <dbReference type="ARBA" id="ARBA00023125"/>
    </source>
</evidence>
<feature type="domain" description="Type I restriction modification DNA specificity" evidence="4">
    <location>
        <begin position="32"/>
        <end position="202"/>
    </location>
</feature>
<dbReference type="CDD" id="cd17497">
    <property type="entry name" value="RMtype1_S_TteMORF1547P-TRD2-CR2_like"/>
    <property type="match status" value="1"/>
</dbReference>
<dbReference type="InterPro" id="IPR051212">
    <property type="entry name" value="Type-I_RE_S_subunit"/>
</dbReference>
<feature type="domain" description="Type I restriction modification DNA specificity" evidence="4">
    <location>
        <begin position="253"/>
        <end position="402"/>
    </location>
</feature>
<name>A0A081BYB4_VECG1</name>
<dbReference type="GO" id="GO:0003677">
    <property type="term" value="F:DNA binding"/>
    <property type="evidence" value="ECO:0007669"/>
    <property type="project" value="UniProtKB-KW"/>
</dbReference>
<dbReference type="Gene3D" id="1.10.287.1120">
    <property type="entry name" value="Bipartite methylase S protein"/>
    <property type="match status" value="1"/>
</dbReference>
<dbReference type="PANTHER" id="PTHR43140">
    <property type="entry name" value="TYPE-1 RESTRICTION ENZYME ECOKI SPECIFICITY PROTEIN"/>
    <property type="match status" value="1"/>
</dbReference>
<dbReference type="HOGENOM" id="CLU_021095_1_0_0"/>
<dbReference type="Proteomes" id="UP000030661">
    <property type="component" value="Unassembled WGS sequence"/>
</dbReference>
<dbReference type="PANTHER" id="PTHR43140:SF1">
    <property type="entry name" value="TYPE I RESTRICTION ENZYME ECOKI SPECIFICITY SUBUNIT"/>
    <property type="match status" value="1"/>
</dbReference>
<proteinExistence type="inferred from homology"/>
<accession>A0A081BYB4</accession>
<evidence type="ECO:0000313" key="5">
    <source>
        <dbReference type="EMBL" id="GAK57319.1"/>
    </source>
</evidence>
<sequence>MYPEKEKFVEFRSMKPYPAYKASGIEWLGEIPEHWEVKKLKYCDEVIMGQSPNSEDYQLEPDGLPFLQGNADFTQLYPKPRIWCNTANKIAETDDILLSVRAPIGAVNIADQRYGIGRGLCAIRSIKTDKKYLYYIVLCLSDELNSIGTGSTFTAVSVDEIRNLPISQPRSLEEQRTIAAYLDHKTRLIDTYLAKKQQQVERWQAYRAALINQAVTKGLNPAAPMKASGIEWLGEIPAEWKISKIKHELQSLDYKRVPLSGEIRGAMENKMYDYYGASGVIDKTEAYLFDETLILLGEDGANLYSRSTPLAFLAKGKYWVNNHAHVLKPINGDIDYFVNLLESIDYTPFITGSAQPKLTMENLQNIPIPIPPILEQRAIAAYLDEQTAKIDTLVAATQRQLERLHAYRATLISDVVTGKIDMRGRKGLPENHCGADATILQPLRGKEPLRNISS</sequence>
<organism evidence="5 6">
    <name type="scientific">Vecturithrix granuli</name>
    <dbReference type="NCBI Taxonomy" id="1499967"/>
    <lineage>
        <taxon>Bacteria</taxon>
        <taxon>Candidatus Moduliflexota</taxon>
        <taxon>Candidatus Vecturitrichia</taxon>
        <taxon>Candidatus Vecturitrichales</taxon>
        <taxon>Candidatus Vecturitrichaceae</taxon>
        <taxon>Candidatus Vecturithrix</taxon>
    </lineage>
</organism>
<reference evidence="5 6" key="1">
    <citation type="journal article" date="2015" name="PeerJ">
        <title>First genomic representation of candidate bacterial phylum KSB3 points to enhanced environmental sensing as a trigger of wastewater bulking.</title>
        <authorList>
            <person name="Sekiguchi Y."/>
            <person name="Ohashi A."/>
            <person name="Parks D.H."/>
            <person name="Yamauchi T."/>
            <person name="Tyson G.W."/>
            <person name="Hugenholtz P."/>
        </authorList>
    </citation>
    <scope>NUCLEOTIDE SEQUENCE [LARGE SCALE GENOMIC DNA]</scope>
</reference>
<evidence type="ECO:0000259" key="4">
    <source>
        <dbReference type="Pfam" id="PF01420"/>
    </source>
</evidence>
<dbReference type="InterPro" id="IPR000055">
    <property type="entry name" value="Restrct_endonuc_typeI_TRD"/>
</dbReference>
<evidence type="ECO:0000256" key="1">
    <source>
        <dbReference type="ARBA" id="ARBA00010923"/>
    </source>
</evidence>
<keyword evidence="2" id="KW-0680">Restriction system</keyword>
<dbReference type="Gene3D" id="3.90.220.20">
    <property type="entry name" value="DNA methylase specificity domains"/>
    <property type="match status" value="2"/>
</dbReference>
<evidence type="ECO:0000256" key="2">
    <source>
        <dbReference type="ARBA" id="ARBA00022747"/>
    </source>
</evidence>
<evidence type="ECO:0000313" key="6">
    <source>
        <dbReference type="Proteomes" id="UP000030661"/>
    </source>
</evidence>
<dbReference type="CDD" id="cd17262">
    <property type="entry name" value="RMtype1_S_Aco12261I-TRD2-CR2"/>
    <property type="match status" value="1"/>
</dbReference>